<dbReference type="EMBL" id="ACJM01000002">
    <property type="protein sequence ID" value="EEG78668.1"/>
    <property type="molecule type" value="Genomic_DNA"/>
</dbReference>
<dbReference type="Proteomes" id="UP000006443">
    <property type="component" value="Unassembled WGS sequence"/>
</dbReference>
<name>C0GDE7_DETAL</name>
<gene>
    <name evidence="1" type="ORF">DealDRAFT_0598</name>
</gene>
<comment type="caution">
    <text evidence="1">The sequence shown here is derived from an EMBL/GenBank/DDBJ whole genome shotgun (WGS) entry which is preliminary data.</text>
</comment>
<dbReference type="STRING" id="555088.DealDRAFT_0598"/>
<dbReference type="RefSeq" id="WP_008514729.1">
    <property type="nucleotide sequence ID" value="NZ_ACJM01000002.1"/>
</dbReference>
<dbReference type="InterPro" id="IPR016181">
    <property type="entry name" value="Acyl_CoA_acyltransferase"/>
</dbReference>
<reference evidence="1 2" key="1">
    <citation type="submission" date="2009-02" db="EMBL/GenBank/DDBJ databases">
        <title>Sequencing of the draft genome and assembly of Dethiobacter alkaliphilus AHT 1.</title>
        <authorList>
            <consortium name="US DOE Joint Genome Institute (JGI-PGF)"/>
            <person name="Lucas S."/>
            <person name="Copeland A."/>
            <person name="Lapidus A."/>
            <person name="Glavina del Rio T."/>
            <person name="Dalin E."/>
            <person name="Tice H."/>
            <person name="Bruce D."/>
            <person name="Goodwin L."/>
            <person name="Pitluck S."/>
            <person name="Larimer F."/>
            <person name="Land M.L."/>
            <person name="Hauser L."/>
            <person name="Muyzer G."/>
        </authorList>
    </citation>
    <scope>NUCLEOTIDE SEQUENCE [LARGE SCALE GENOMIC DNA]</scope>
    <source>
        <strain evidence="1 2">AHT 1</strain>
    </source>
</reference>
<sequence>MVKILFDLDEHLDSLANDLHEKYGLNMKPTVRNEFHCIDVLLTDTTYPYGKDWMPQMSFQIFFARKVIVLKAVRLPKELQNKGIGTHCFNWLVDLCKKYDIEQIEGEAVGDSKGFWTSKGCVETPKKTIYQLHAHTLK</sequence>
<accession>C0GDE7</accession>
<protein>
    <recommendedName>
        <fullName evidence="3">N-acetyltransferase domain-containing protein</fullName>
    </recommendedName>
</protein>
<dbReference type="Gene3D" id="3.40.630.30">
    <property type="match status" value="1"/>
</dbReference>
<evidence type="ECO:0000313" key="1">
    <source>
        <dbReference type="EMBL" id="EEG78668.1"/>
    </source>
</evidence>
<evidence type="ECO:0008006" key="3">
    <source>
        <dbReference type="Google" id="ProtNLM"/>
    </source>
</evidence>
<dbReference type="AlphaFoldDB" id="C0GDE7"/>
<keyword evidence="2" id="KW-1185">Reference proteome</keyword>
<proteinExistence type="predicted"/>
<organism evidence="1 2">
    <name type="scientific">Dethiobacter alkaliphilus AHT 1</name>
    <dbReference type="NCBI Taxonomy" id="555088"/>
    <lineage>
        <taxon>Bacteria</taxon>
        <taxon>Bacillati</taxon>
        <taxon>Bacillota</taxon>
        <taxon>Dethiobacteria</taxon>
        <taxon>Dethiobacterales</taxon>
        <taxon>Dethiobacteraceae</taxon>
        <taxon>Dethiobacter</taxon>
    </lineage>
</organism>
<dbReference type="SUPFAM" id="SSF55729">
    <property type="entry name" value="Acyl-CoA N-acyltransferases (Nat)"/>
    <property type="match status" value="1"/>
</dbReference>
<evidence type="ECO:0000313" key="2">
    <source>
        <dbReference type="Proteomes" id="UP000006443"/>
    </source>
</evidence>
<dbReference type="OrthoDB" id="1796540at2"/>